<evidence type="ECO:0000256" key="6">
    <source>
        <dbReference type="ARBA" id="ARBA00022989"/>
    </source>
</evidence>
<dbReference type="PANTHER" id="PTHR21716">
    <property type="entry name" value="TRANSMEMBRANE PROTEIN"/>
    <property type="match status" value="1"/>
</dbReference>
<dbReference type="GO" id="GO:0005886">
    <property type="term" value="C:plasma membrane"/>
    <property type="evidence" value="ECO:0007669"/>
    <property type="project" value="UniProtKB-SubCell"/>
</dbReference>
<dbReference type="PANTHER" id="PTHR21716:SF53">
    <property type="entry name" value="PERMEASE PERM-RELATED"/>
    <property type="match status" value="1"/>
</dbReference>
<evidence type="ECO:0000256" key="7">
    <source>
        <dbReference type="ARBA" id="ARBA00023136"/>
    </source>
</evidence>
<evidence type="ECO:0000313" key="9">
    <source>
        <dbReference type="EMBL" id="TCO79071.1"/>
    </source>
</evidence>
<feature type="transmembrane region" description="Helical" evidence="8">
    <location>
        <begin position="377"/>
        <end position="396"/>
    </location>
</feature>
<name>A0A4R2KWY6_9FIRM</name>
<sequence>MVDGGLNILHFIQAKPIVYLFLILIICSSILTLSLLGFLNYYLINIGNQQIENKKKLKIKKKHFLNLFVFVLMFLLLVSLYNFRMVIWKILTPVIWAIIFAYLLSPIVHTINKSGIPTIWSVVILYVSIIAGILFFCFIITPKITNETKKLVELLPRYTNKTNEYFDYLYMKVEQLDNFSPHLASVKETIKENLDKIEYYILHTIKGITRGIFAMFSHIVELVLIPIFTFYFLKDVDYFKKKIIFFIPKIFRNELINIFKDIHILLNKFIRGQFIIAACVGILSILALLIIKVNFALIIGIIAGLSNVIPYFGPVFGAIPAVVIALLDTPSKAFWVVIAFIVIQQIESAIITPKIVGESVGLHPITVIISLLIGNEWMGIIGLIFAVPIVASIKIVSKHIVELIVKP</sequence>
<dbReference type="GO" id="GO:0055085">
    <property type="term" value="P:transmembrane transport"/>
    <property type="evidence" value="ECO:0007669"/>
    <property type="project" value="TreeGrafter"/>
</dbReference>
<evidence type="ECO:0000256" key="5">
    <source>
        <dbReference type="ARBA" id="ARBA00022692"/>
    </source>
</evidence>
<evidence type="ECO:0000256" key="4">
    <source>
        <dbReference type="ARBA" id="ARBA00022475"/>
    </source>
</evidence>
<keyword evidence="4" id="KW-1003">Cell membrane</keyword>
<dbReference type="InterPro" id="IPR002549">
    <property type="entry name" value="AI-2E-like"/>
</dbReference>
<comment type="similarity">
    <text evidence="2">Belongs to the autoinducer-2 exporter (AI-2E) (TC 2.A.86) family.</text>
</comment>
<gene>
    <name evidence="9" type="ORF">EV214_103122</name>
</gene>
<keyword evidence="7 8" id="KW-0472">Membrane</keyword>
<comment type="caution">
    <text evidence="9">The sequence shown here is derived from an EMBL/GenBank/DDBJ whole genome shotgun (WGS) entry which is preliminary data.</text>
</comment>
<evidence type="ECO:0000313" key="10">
    <source>
        <dbReference type="Proteomes" id="UP000294919"/>
    </source>
</evidence>
<comment type="subcellular location">
    <subcellularLocation>
        <location evidence="1">Cell membrane</location>
        <topology evidence="1">Multi-pass membrane protein</topology>
    </subcellularLocation>
</comment>
<feature type="transmembrane region" description="Helical" evidence="8">
    <location>
        <begin position="334"/>
        <end position="357"/>
    </location>
</feature>
<feature type="transmembrane region" description="Helical" evidence="8">
    <location>
        <begin position="87"/>
        <end position="107"/>
    </location>
</feature>
<evidence type="ECO:0000256" key="8">
    <source>
        <dbReference type="SAM" id="Phobius"/>
    </source>
</evidence>
<organism evidence="9 10">
    <name type="scientific">Marinisporobacter balticus</name>
    <dbReference type="NCBI Taxonomy" id="2018667"/>
    <lineage>
        <taxon>Bacteria</taxon>
        <taxon>Bacillati</taxon>
        <taxon>Bacillota</taxon>
        <taxon>Clostridia</taxon>
        <taxon>Peptostreptococcales</taxon>
        <taxon>Thermotaleaceae</taxon>
        <taxon>Marinisporobacter</taxon>
    </lineage>
</organism>
<dbReference type="AlphaFoldDB" id="A0A4R2KWY6"/>
<proteinExistence type="inferred from homology"/>
<feature type="transmembrane region" description="Helical" evidence="8">
    <location>
        <begin position="64"/>
        <end position="81"/>
    </location>
</feature>
<keyword evidence="5 8" id="KW-0812">Transmembrane</keyword>
<dbReference type="Proteomes" id="UP000294919">
    <property type="component" value="Unassembled WGS sequence"/>
</dbReference>
<feature type="transmembrane region" description="Helical" evidence="8">
    <location>
        <begin position="274"/>
        <end position="302"/>
    </location>
</feature>
<evidence type="ECO:0000256" key="2">
    <source>
        <dbReference type="ARBA" id="ARBA00009773"/>
    </source>
</evidence>
<feature type="transmembrane region" description="Helical" evidence="8">
    <location>
        <begin position="308"/>
        <end position="327"/>
    </location>
</feature>
<reference evidence="9 10" key="1">
    <citation type="submission" date="2019-03" db="EMBL/GenBank/DDBJ databases">
        <title>Genomic Encyclopedia of Type Strains, Phase IV (KMG-IV): sequencing the most valuable type-strain genomes for metagenomic binning, comparative biology and taxonomic classification.</title>
        <authorList>
            <person name="Goeker M."/>
        </authorList>
    </citation>
    <scope>NUCLEOTIDE SEQUENCE [LARGE SCALE GENOMIC DNA]</scope>
    <source>
        <strain evidence="9 10">DSM 102940</strain>
    </source>
</reference>
<keyword evidence="3" id="KW-0813">Transport</keyword>
<dbReference type="Pfam" id="PF01594">
    <property type="entry name" value="AI-2E_transport"/>
    <property type="match status" value="1"/>
</dbReference>
<evidence type="ECO:0000256" key="1">
    <source>
        <dbReference type="ARBA" id="ARBA00004651"/>
    </source>
</evidence>
<evidence type="ECO:0000256" key="3">
    <source>
        <dbReference type="ARBA" id="ARBA00022448"/>
    </source>
</evidence>
<keyword evidence="6 8" id="KW-1133">Transmembrane helix</keyword>
<feature type="transmembrane region" description="Helical" evidence="8">
    <location>
        <begin position="212"/>
        <end position="233"/>
    </location>
</feature>
<dbReference type="EMBL" id="SLWV01000003">
    <property type="protein sequence ID" value="TCO79071.1"/>
    <property type="molecule type" value="Genomic_DNA"/>
</dbReference>
<feature type="transmembrane region" description="Helical" evidence="8">
    <location>
        <begin position="17"/>
        <end position="43"/>
    </location>
</feature>
<protein>
    <submittedName>
        <fullName evidence="9">Putative PurR-regulated permease PerM</fullName>
    </submittedName>
</protein>
<accession>A0A4R2KWY6</accession>
<dbReference type="RefSeq" id="WP_165916201.1">
    <property type="nucleotide sequence ID" value="NZ_SLWV01000003.1"/>
</dbReference>
<feature type="transmembrane region" description="Helical" evidence="8">
    <location>
        <begin position="119"/>
        <end position="141"/>
    </location>
</feature>
<keyword evidence="10" id="KW-1185">Reference proteome</keyword>